<evidence type="ECO:0000313" key="1">
    <source>
        <dbReference type="EMBL" id="MCH79959.1"/>
    </source>
</evidence>
<keyword evidence="2" id="KW-1185">Reference proteome</keyword>
<evidence type="ECO:0000313" key="2">
    <source>
        <dbReference type="Proteomes" id="UP000265520"/>
    </source>
</evidence>
<organism evidence="1 2">
    <name type="scientific">Trifolium medium</name>
    <dbReference type="NCBI Taxonomy" id="97028"/>
    <lineage>
        <taxon>Eukaryota</taxon>
        <taxon>Viridiplantae</taxon>
        <taxon>Streptophyta</taxon>
        <taxon>Embryophyta</taxon>
        <taxon>Tracheophyta</taxon>
        <taxon>Spermatophyta</taxon>
        <taxon>Magnoliopsida</taxon>
        <taxon>eudicotyledons</taxon>
        <taxon>Gunneridae</taxon>
        <taxon>Pentapetalae</taxon>
        <taxon>rosids</taxon>
        <taxon>fabids</taxon>
        <taxon>Fabales</taxon>
        <taxon>Fabaceae</taxon>
        <taxon>Papilionoideae</taxon>
        <taxon>50 kb inversion clade</taxon>
        <taxon>NPAAA clade</taxon>
        <taxon>Hologalegina</taxon>
        <taxon>IRL clade</taxon>
        <taxon>Trifolieae</taxon>
        <taxon>Trifolium</taxon>
    </lineage>
</organism>
<gene>
    <name evidence="1" type="ORF">A2U01_0000721</name>
</gene>
<dbReference type="PANTHER" id="PTHR45589:SF1">
    <property type="entry name" value="WD REPEAT DOMAIN 62, ISOFORM G"/>
    <property type="match status" value="1"/>
</dbReference>
<dbReference type="InterPro" id="IPR036322">
    <property type="entry name" value="WD40_repeat_dom_sf"/>
</dbReference>
<dbReference type="SMART" id="SM00320">
    <property type="entry name" value="WD40"/>
    <property type="match status" value="3"/>
</dbReference>
<dbReference type="InterPro" id="IPR015943">
    <property type="entry name" value="WD40/YVTN_repeat-like_dom_sf"/>
</dbReference>
<reference evidence="1 2" key="1">
    <citation type="journal article" date="2018" name="Front. Plant Sci.">
        <title>Red Clover (Trifolium pratense) and Zigzag Clover (T. medium) - A Picture of Genomic Similarities and Differences.</title>
        <authorList>
            <person name="Dluhosova J."/>
            <person name="Istvanek J."/>
            <person name="Nedelnik J."/>
            <person name="Repkova J."/>
        </authorList>
    </citation>
    <scope>NUCLEOTIDE SEQUENCE [LARGE SCALE GENOMIC DNA]</scope>
    <source>
        <strain evidence="2">cv. 10/8</strain>
        <tissue evidence="1">Leaf</tissue>
    </source>
</reference>
<proteinExistence type="predicted"/>
<feature type="non-terminal residue" evidence="1">
    <location>
        <position position="142"/>
    </location>
</feature>
<name>A0A392LYD3_9FABA</name>
<dbReference type="PANTHER" id="PTHR45589">
    <property type="entry name" value="WD REPEAT DOMAIN 62, ISOFORM G"/>
    <property type="match status" value="1"/>
</dbReference>
<keyword evidence="1" id="KW-0808">Transferase</keyword>
<dbReference type="GO" id="GO:0016301">
    <property type="term" value="F:kinase activity"/>
    <property type="evidence" value="ECO:0007669"/>
    <property type="project" value="UniProtKB-KW"/>
</dbReference>
<comment type="caution">
    <text evidence="1">The sequence shown here is derived from an EMBL/GenBank/DDBJ whole genome shotgun (WGS) entry which is preliminary data.</text>
</comment>
<keyword evidence="1" id="KW-0418">Kinase</keyword>
<dbReference type="SUPFAM" id="SSF50978">
    <property type="entry name" value="WD40 repeat-like"/>
    <property type="match status" value="1"/>
</dbReference>
<dbReference type="Pfam" id="PF00400">
    <property type="entry name" value="WD40"/>
    <property type="match status" value="3"/>
</dbReference>
<sequence length="142" mass="15226">MLFLSIAAVSAGTFEREAVKVDLTSQEFRSLAVSSNGKYLAAGDCEGNLHIYNLQTSEYTCLQGAHDAEILTLSFTLSTQDISGEIANNSYFLASGGRDCIIHLYDVERNFELIGSVDDHSAAVTSIKVSSNSCNILSCSAD</sequence>
<accession>A0A392LYD3</accession>
<dbReference type="EMBL" id="LXQA010000536">
    <property type="protein sequence ID" value="MCH79959.1"/>
    <property type="molecule type" value="Genomic_DNA"/>
</dbReference>
<dbReference type="Proteomes" id="UP000265520">
    <property type="component" value="Unassembled WGS sequence"/>
</dbReference>
<dbReference type="Gene3D" id="2.130.10.10">
    <property type="entry name" value="YVTN repeat-like/Quinoprotein amine dehydrogenase"/>
    <property type="match status" value="1"/>
</dbReference>
<protein>
    <submittedName>
        <fullName evidence="1">Mitogen-activated protein kinase-binding protein 1-like</fullName>
    </submittedName>
</protein>
<dbReference type="InterPro" id="IPR052779">
    <property type="entry name" value="WDR62"/>
</dbReference>
<dbReference type="AlphaFoldDB" id="A0A392LYD3"/>
<dbReference type="InterPro" id="IPR001680">
    <property type="entry name" value="WD40_rpt"/>
</dbReference>